<comment type="caution">
    <text evidence="2">The sequence shown here is derived from an EMBL/GenBank/DDBJ whole genome shotgun (WGS) entry which is preliminary data.</text>
</comment>
<feature type="region of interest" description="Disordered" evidence="1">
    <location>
        <begin position="35"/>
        <end position="54"/>
    </location>
</feature>
<gene>
    <name evidence="2" type="ORF">TIFTF001_019952</name>
</gene>
<evidence type="ECO:0000313" key="2">
    <source>
        <dbReference type="EMBL" id="GMN50791.1"/>
    </source>
</evidence>
<keyword evidence="3" id="KW-1185">Reference proteome</keyword>
<accession>A0AA88ATH2</accession>
<protein>
    <submittedName>
        <fullName evidence="2">Uncharacterized protein</fullName>
    </submittedName>
</protein>
<organism evidence="2 3">
    <name type="scientific">Ficus carica</name>
    <name type="common">Common fig</name>
    <dbReference type="NCBI Taxonomy" id="3494"/>
    <lineage>
        <taxon>Eukaryota</taxon>
        <taxon>Viridiplantae</taxon>
        <taxon>Streptophyta</taxon>
        <taxon>Embryophyta</taxon>
        <taxon>Tracheophyta</taxon>
        <taxon>Spermatophyta</taxon>
        <taxon>Magnoliopsida</taxon>
        <taxon>eudicotyledons</taxon>
        <taxon>Gunneridae</taxon>
        <taxon>Pentapetalae</taxon>
        <taxon>rosids</taxon>
        <taxon>fabids</taxon>
        <taxon>Rosales</taxon>
        <taxon>Moraceae</taxon>
        <taxon>Ficeae</taxon>
        <taxon>Ficus</taxon>
    </lineage>
</organism>
<name>A0AA88ATH2_FICCA</name>
<proteinExistence type="predicted"/>
<reference evidence="2" key="1">
    <citation type="submission" date="2023-07" db="EMBL/GenBank/DDBJ databases">
        <title>draft genome sequence of fig (Ficus carica).</title>
        <authorList>
            <person name="Takahashi T."/>
            <person name="Nishimura K."/>
        </authorList>
    </citation>
    <scope>NUCLEOTIDE SEQUENCE</scope>
</reference>
<dbReference type="EMBL" id="BTGU01000035">
    <property type="protein sequence ID" value="GMN50791.1"/>
    <property type="molecule type" value="Genomic_DNA"/>
</dbReference>
<evidence type="ECO:0000256" key="1">
    <source>
        <dbReference type="SAM" id="MobiDB-lite"/>
    </source>
</evidence>
<dbReference type="Proteomes" id="UP001187192">
    <property type="component" value="Unassembled WGS sequence"/>
</dbReference>
<sequence>MRDGGAAAGVDAARPAADPDLRLVLGAAADRDRVPAGDGVVREGQGVPGLLRQGLYPPPRLHGPLADLLRAQSRGPRLGLDAPERRRRPLGPFLGLLSCLLLARKVRLITF</sequence>
<evidence type="ECO:0000313" key="3">
    <source>
        <dbReference type="Proteomes" id="UP001187192"/>
    </source>
</evidence>
<dbReference type="AlphaFoldDB" id="A0AA88ATH2"/>